<accession>A0ABV6FGA4</accession>
<comment type="catalytic activity">
    <reaction evidence="1">
        <text>Hydrolytically removes 5'-nucleotides successively from the 3'-hydroxy termini of 3'-hydroxy-terminated oligonucleotides.</text>
        <dbReference type="EC" id="3.1.4.1"/>
    </reaction>
</comment>
<keyword evidence="8" id="KW-0378">Hydrolase</keyword>
<dbReference type="InterPro" id="IPR040603">
    <property type="entry name" value="FAN1_SAP_bact"/>
</dbReference>
<evidence type="ECO:0000313" key="12">
    <source>
        <dbReference type="EMBL" id="MFC0252426.1"/>
    </source>
</evidence>
<evidence type="ECO:0000256" key="9">
    <source>
        <dbReference type="ARBA" id="ARBA00022842"/>
    </source>
</evidence>
<keyword evidence="9" id="KW-0460">Magnesium</keyword>
<keyword evidence="10" id="KW-0464">Manganese</keyword>
<evidence type="ECO:0000256" key="3">
    <source>
        <dbReference type="ARBA" id="ARBA00001946"/>
    </source>
</evidence>
<keyword evidence="7" id="KW-0479">Metal-binding</keyword>
<keyword evidence="6" id="KW-0540">Nuclease</keyword>
<evidence type="ECO:0000256" key="8">
    <source>
        <dbReference type="ARBA" id="ARBA00022801"/>
    </source>
</evidence>
<evidence type="ECO:0000313" key="13">
    <source>
        <dbReference type="Proteomes" id="UP001589773"/>
    </source>
</evidence>
<dbReference type="InterPro" id="IPR014883">
    <property type="entry name" value="VRR_NUC"/>
</dbReference>
<dbReference type="SMART" id="SM00990">
    <property type="entry name" value="VRR_NUC"/>
    <property type="match status" value="1"/>
</dbReference>
<comment type="cofactor">
    <cofactor evidence="3">
        <name>Mg(2+)</name>
        <dbReference type="ChEBI" id="CHEBI:18420"/>
    </cofactor>
</comment>
<proteinExistence type="inferred from homology"/>
<comment type="cofactor">
    <cofactor evidence="2">
        <name>Mn(2+)</name>
        <dbReference type="ChEBI" id="CHEBI:29035"/>
    </cofactor>
</comment>
<evidence type="ECO:0000256" key="2">
    <source>
        <dbReference type="ARBA" id="ARBA00001936"/>
    </source>
</evidence>
<evidence type="ECO:0000259" key="11">
    <source>
        <dbReference type="SMART" id="SM00990"/>
    </source>
</evidence>
<name>A0ABV6FGA4_9BURK</name>
<evidence type="ECO:0000256" key="10">
    <source>
        <dbReference type="ARBA" id="ARBA00023211"/>
    </source>
</evidence>
<dbReference type="EMBL" id="JBHLWP010000011">
    <property type="protein sequence ID" value="MFC0252426.1"/>
    <property type="molecule type" value="Genomic_DNA"/>
</dbReference>
<sequence>MIRVLENEFYYLDNFQRVLDWIGERYRDLLGDEELAFLAAFPALPKAARALFVRMVMRKGDLFRASKLVYPEIGCPVDAARDLLATGWIETNPVLSLDELFDLLSKPEIAAAFGTRLPQKNARKAEQLEALRAEFAESRPFGDWYRECADLALRIHVKPLCDRLRLLFFGNLHQDWTEFVLSDLGMFRYEQVEISHASRGFRSRSDVDHYLVLHGCKERFAAGEPLDEVVRDLPEHAFGNDWLASRREKLLFQIGQQYEKQKDWDNAYAVYARCRFPGARGRAIRVLEKHERFAEAYDLLALARQAPESEAERQHLMRIGPRLARRLGHARLAAPRTTGVHRLDLCLPMPAGDWWVEGVVREHLASEEAPVFYVENALANSLFGLLCWRAVFAAIPGAFFHPFHRGPADLYSADFHHRREAEFASCLAELEDGRYVGTIRRNFEEKAGIASPFVYWGALTGELLDLALACIAPAHLRKWCERILADVKANHTGFPDLIQFWPHEKRYTMIEVKGPGDRLQDNQLRWIDYCTAHGMPVSVCYLQWEVAA</sequence>
<evidence type="ECO:0000256" key="6">
    <source>
        <dbReference type="ARBA" id="ARBA00022722"/>
    </source>
</evidence>
<feature type="domain" description="VRR-NUC" evidence="11">
    <location>
        <begin position="430"/>
        <end position="544"/>
    </location>
</feature>
<dbReference type="Pfam" id="PF21315">
    <property type="entry name" value="FAN1_HTH"/>
    <property type="match status" value="1"/>
</dbReference>
<reference evidence="12 13" key="1">
    <citation type="submission" date="2024-09" db="EMBL/GenBank/DDBJ databases">
        <authorList>
            <person name="Sun Q."/>
            <person name="Mori K."/>
        </authorList>
    </citation>
    <scope>NUCLEOTIDE SEQUENCE [LARGE SCALE GENOMIC DNA]</scope>
    <source>
        <strain evidence="12 13">CCM 7792</strain>
    </source>
</reference>
<dbReference type="Gene3D" id="3.40.1350.10">
    <property type="match status" value="1"/>
</dbReference>
<comment type="caution">
    <text evidence="12">The sequence shown here is derived from an EMBL/GenBank/DDBJ whole genome shotgun (WGS) entry which is preliminary data.</text>
</comment>
<dbReference type="Pfam" id="PF08774">
    <property type="entry name" value="VRR_NUC"/>
    <property type="match status" value="1"/>
</dbReference>
<dbReference type="InterPro" id="IPR033315">
    <property type="entry name" value="Fan1-like"/>
</dbReference>
<organism evidence="12 13">
    <name type="scientific">Massilia consociata</name>
    <dbReference type="NCBI Taxonomy" id="760117"/>
    <lineage>
        <taxon>Bacteria</taxon>
        <taxon>Pseudomonadati</taxon>
        <taxon>Pseudomonadota</taxon>
        <taxon>Betaproteobacteria</taxon>
        <taxon>Burkholderiales</taxon>
        <taxon>Oxalobacteraceae</taxon>
        <taxon>Telluria group</taxon>
        <taxon>Massilia</taxon>
    </lineage>
</organism>
<dbReference type="Pfam" id="PF18081">
    <property type="entry name" value="FANC_SAP"/>
    <property type="match status" value="1"/>
</dbReference>
<dbReference type="Proteomes" id="UP001589773">
    <property type="component" value="Unassembled WGS sequence"/>
</dbReference>
<dbReference type="InterPro" id="IPR011856">
    <property type="entry name" value="tRNA_endonuc-like_dom_sf"/>
</dbReference>
<evidence type="ECO:0000256" key="1">
    <source>
        <dbReference type="ARBA" id="ARBA00000983"/>
    </source>
</evidence>
<dbReference type="PANTHER" id="PTHR15749:SF4">
    <property type="entry name" value="FANCONI-ASSOCIATED NUCLEASE 1"/>
    <property type="match status" value="1"/>
</dbReference>
<evidence type="ECO:0000256" key="5">
    <source>
        <dbReference type="ARBA" id="ARBA00012029"/>
    </source>
</evidence>
<dbReference type="InterPro" id="IPR049125">
    <property type="entry name" value="FAN1-like_WH"/>
</dbReference>
<evidence type="ECO:0000256" key="7">
    <source>
        <dbReference type="ARBA" id="ARBA00022723"/>
    </source>
</evidence>
<protein>
    <recommendedName>
        <fullName evidence="5">phosphodiesterase I</fullName>
        <ecNumber evidence="5">3.1.4.1</ecNumber>
    </recommendedName>
</protein>
<keyword evidence="13" id="KW-1185">Reference proteome</keyword>
<dbReference type="EC" id="3.1.4.1" evidence="5"/>
<dbReference type="RefSeq" id="WP_379679191.1">
    <property type="nucleotide sequence ID" value="NZ_JBHLWP010000011.1"/>
</dbReference>
<comment type="similarity">
    <text evidence="4">Belongs to the FAN1 family.</text>
</comment>
<gene>
    <name evidence="12" type="ORF">ACFFJK_11050</name>
</gene>
<dbReference type="PANTHER" id="PTHR15749">
    <property type="entry name" value="FANCONI-ASSOCIATED NUCLEASE 1"/>
    <property type="match status" value="1"/>
</dbReference>
<evidence type="ECO:0000256" key="4">
    <source>
        <dbReference type="ARBA" id="ARBA00005533"/>
    </source>
</evidence>